<gene>
    <name evidence="3" type="ORF">B9479_008266</name>
</gene>
<feature type="compositionally biased region" description="Basic and acidic residues" evidence="1">
    <location>
        <begin position="89"/>
        <end position="100"/>
    </location>
</feature>
<dbReference type="CDD" id="cd22744">
    <property type="entry name" value="OTU"/>
    <property type="match status" value="1"/>
</dbReference>
<dbReference type="AlphaFoldDB" id="A0A5D3AHX0"/>
<organism evidence="3 4">
    <name type="scientific">Cryptococcus floricola</name>
    <dbReference type="NCBI Taxonomy" id="2591691"/>
    <lineage>
        <taxon>Eukaryota</taxon>
        <taxon>Fungi</taxon>
        <taxon>Dikarya</taxon>
        <taxon>Basidiomycota</taxon>
        <taxon>Agaricomycotina</taxon>
        <taxon>Tremellomycetes</taxon>
        <taxon>Tremellales</taxon>
        <taxon>Cryptococcaceae</taxon>
        <taxon>Cryptococcus</taxon>
    </lineage>
</organism>
<comment type="caution">
    <text evidence="3">The sequence shown here is derived from an EMBL/GenBank/DDBJ whole genome shotgun (WGS) entry which is preliminary data.</text>
</comment>
<feature type="non-terminal residue" evidence="3">
    <location>
        <position position="1"/>
    </location>
</feature>
<feature type="compositionally biased region" description="Basic and acidic residues" evidence="1">
    <location>
        <begin position="71"/>
        <end position="80"/>
    </location>
</feature>
<feature type="compositionally biased region" description="Low complexity" evidence="1">
    <location>
        <begin position="15"/>
        <end position="25"/>
    </location>
</feature>
<evidence type="ECO:0000256" key="1">
    <source>
        <dbReference type="SAM" id="MobiDB-lite"/>
    </source>
</evidence>
<dbReference type="Proteomes" id="UP000322245">
    <property type="component" value="Unassembled WGS sequence"/>
</dbReference>
<evidence type="ECO:0000259" key="2">
    <source>
        <dbReference type="Pfam" id="PF02338"/>
    </source>
</evidence>
<dbReference type="SUPFAM" id="SSF54001">
    <property type="entry name" value="Cysteine proteinases"/>
    <property type="match status" value="1"/>
</dbReference>
<dbReference type="InterPro" id="IPR003323">
    <property type="entry name" value="OTU_dom"/>
</dbReference>
<accession>A0A5D3AHX0</accession>
<sequence length="263" mass="30043">LEDVSIFVPMPLPPSRSSSLEVLPPTDEDREAGLGSRQFSTPKLPPRRWVPPTHAAPSPSPGTLQKRRVREFREEIEKNAGRKLKKAKRLPDESRRPEHLNEFPLPKHRYFKPKFTPPSNLKRLNTLPPTFRTRWTSGNQLQCLYDSFYRAYPGAIGSWQDVRKRVVSAMRGTLRDELEQYYAPEAGSGDRHSTYLEYVAALESGSAMADEYSIFALSRVYDINIVIIKSSDGRLSCSEYPINGGRWILLSLEGEHFENLIIK</sequence>
<protein>
    <recommendedName>
        <fullName evidence="2">OTU domain-containing protein</fullName>
    </recommendedName>
</protein>
<feature type="domain" description="OTU" evidence="2">
    <location>
        <begin position="143"/>
        <end position="236"/>
    </location>
</feature>
<dbReference type="InterPro" id="IPR038765">
    <property type="entry name" value="Papain-like_cys_pep_sf"/>
</dbReference>
<evidence type="ECO:0000313" key="4">
    <source>
        <dbReference type="Proteomes" id="UP000322245"/>
    </source>
</evidence>
<dbReference type="Pfam" id="PF02338">
    <property type="entry name" value="OTU"/>
    <property type="match status" value="1"/>
</dbReference>
<evidence type="ECO:0000313" key="3">
    <source>
        <dbReference type="EMBL" id="TYJ51177.1"/>
    </source>
</evidence>
<feature type="region of interest" description="Disordered" evidence="1">
    <location>
        <begin position="1"/>
        <end position="100"/>
    </location>
</feature>
<proteinExistence type="predicted"/>
<keyword evidence="4" id="KW-1185">Reference proteome</keyword>
<dbReference type="EMBL" id="NIDF01000351">
    <property type="protein sequence ID" value="TYJ51177.1"/>
    <property type="molecule type" value="Genomic_DNA"/>
</dbReference>
<name>A0A5D3AHX0_9TREE</name>
<reference evidence="3 4" key="1">
    <citation type="submission" date="2017-05" db="EMBL/GenBank/DDBJ databases">
        <title>The Genome Sequence of Tsuchiyaea wingfieldii DSM 27421.</title>
        <authorList>
            <person name="Cuomo C."/>
            <person name="Passer A."/>
            <person name="Billmyre B."/>
            <person name="Heitman J."/>
        </authorList>
    </citation>
    <scope>NUCLEOTIDE SEQUENCE [LARGE SCALE GENOMIC DNA]</scope>
    <source>
        <strain evidence="3 4">DSM 27421</strain>
    </source>
</reference>
<dbReference type="Gene3D" id="3.90.70.80">
    <property type="match status" value="1"/>
</dbReference>